<dbReference type="GO" id="GO:0008725">
    <property type="term" value="F:DNA-3-methyladenine glycosylase activity"/>
    <property type="evidence" value="ECO:0007669"/>
    <property type="project" value="InterPro"/>
</dbReference>
<dbReference type="Proteomes" id="UP000037460">
    <property type="component" value="Unassembled WGS sequence"/>
</dbReference>
<dbReference type="Gene3D" id="1.10.340.30">
    <property type="entry name" value="Hypothetical protein, domain 2"/>
    <property type="match status" value="1"/>
</dbReference>
<evidence type="ECO:0000313" key="3">
    <source>
        <dbReference type="EMBL" id="KOO28862.1"/>
    </source>
</evidence>
<dbReference type="GO" id="GO:0006284">
    <property type="term" value="P:base-excision repair"/>
    <property type="evidence" value="ECO:0007669"/>
    <property type="project" value="InterPro"/>
</dbReference>
<dbReference type="GO" id="GO:0046872">
    <property type="term" value="F:metal ion binding"/>
    <property type="evidence" value="ECO:0007669"/>
    <property type="project" value="UniProtKB-KW"/>
</dbReference>
<dbReference type="SUPFAM" id="SSF48150">
    <property type="entry name" value="DNA-glycosylase"/>
    <property type="match status" value="1"/>
</dbReference>
<dbReference type="InterPro" id="IPR052891">
    <property type="entry name" value="DNA-3mA_glycosylase"/>
</dbReference>
<gene>
    <name evidence="3" type="ORF">Ctob_005138</name>
</gene>
<organism evidence="3 4">
    <name type="scientific">Chrysochromulina tobinii</name>
    <dbReference type="NCBI Taxonomy" id="1460289"/>
    <lineage>
        <taxon>Eukaryota</taxon>
        <taxon>Haptista</taxon>
        <taxon>Haptophyta</taxon>
        <taxon>Prymnesiophyceae</taxon>
        <taxon>Prymnesiales</taxon>
        <taxon>Chrysochromulinaceae</taxon>
        <taxon>Chrysochromulina</taxon>
    </lineage>
</organism>
<proteinExistence type="predicted"/>
<dbReference type="AlphaFoldDB" id="A0A0M0JRD7"/>
<dbReference type="EMBL" id="JWZX01002501">
    <property type="protein sequence ID" value="KOO28862.1"/>
    <property type="molecule type" value="Genomic_DNA"/>
</dbReference>
<evidence type="ECO:0000313" key="4">
    <source>
        <dbReference type="Proteomes" id="UP000037460"/>
    </source>
</evidence>
<accession>A0A0M0JRD7</accession>
<dbReference type="InterPro" id="IPR005019">
    <property type="entry name" value="Adenine_glyco"/>
</dbReference>
<reference evidence="4" key="1">
    <citation type="journal article" date="2015" name="PLoS Genet.">
        <title>Genome Sequence and Transcriptome Analyses of Chrysochromulina tobin: Metabolic Tools for Enhanced Algal Fitness in the Prominent Order Prymnesiales (Haptophyceae).</title>
        <authorList>
            <person name="Hovde B.T."/>
            <person name="Deodato C.R."/>
            <person name="Hunsperger H.M."/>
            <person name="Ryken S.A."/>
            <person name="Yost W."/>
            <person name="Jha R.K."/>
            <person name="Patterson J."/>
            <person name="Monnat R.J. Jr."/>
            <person name="Barlow S.B."/>
            <person name="Starkenburg S.R."/>
            <person name="Cattolico R.A."/>
        </authorList>
    </citation>
    <scope>NUCLEOTIDE SEQUENCE</scope>
    <source>
        <strain evidence="4">CCMP291</strain>
    </source>
</reference>
<dbReference type="PANTHER" id="PTHR30037">
    <property type="entry name" value="DNA-3-METHYLADENINE GLYCOSYLASE 1"/>
    <property type="match status" value="1"/>
</dbReference>
<name>A0A0M0JRD7_9EUKA</name>
<sequence length="262" mass="28171">MLSTTPAWFEAFYRGAMSEDYKRYMRDEWGHPKRGDVSLFEKLSLEGAQAGLSWALILSKREAYRTAFAGFDIAACAAMTDADVDRLVGGDGSSGGASSIVRHRGKIQSVVDNARCVQELIDEAARDGRTAPPHGHFDAYLWSFVGGRPQLNEWVHAGEIPTESEVSRAMSKALKARGFRFVGPKTCYSLMQSCGFIVDHPVGTPEWSAAKKRIAALLPHAGAEAAETEAAEAGACAEAKTTVGGDGPTTTSGRSKRRRGQG</sequence>
<dbReference type="OrthoDB" id="3941538at2759"/>
<evidence type="ECO:0000256" key="2">
    <source>
        <dbReference type="SAM" id="MobiDB-lite"/>
    </source>
</evidence>
<comment type="caution">
    <text evidence="3">The sequence shown here is derived from an EMBL/GenBank/DDBJ whole genome shotgun (WGS) entry which is preliminary data.</text>
</comment>
<evidence type="ECO:0000256" key="1">
    <source>
        <dbReference type="PIRSR" id="PIRSR605019-1"/>
    </source>
</evidence>
<keyword evidence="4" id="KW-1185">Reference proteome</keyword>
<dbReference type="PANTHER" id="PTHR30037:SF4">
    <property type="entry name" value="DNA-3-METHYLADENINE GLYCOSYLASE I"/>
    <property type="match status" value="1"/>
</dbReference>
<feature type="region of interest" description="Disordered" evidence="2">
    <location>
        <begin position="227"/>
        <end position="262"/>
    </location>
</feature>
<dbReference type="Pfam" id="PF03352">
    <property type="entry name" value="Adenine_glyco"/>
    <property type="match status" value="1"/>
</dbReference>
<dbReference type="InterPro" id="IPR011257">
    <property type="entry name" value="DNA_glycosylase"/>
</dbReference>
<keyword evidence="1" id="KW-0479">Metal-binding</keyword>
<protein>
    <submittedName>
        <fullName evidence="3">3-methyladenine DNA glycosylase i</fullName>
    </submittedName>
</protein>
<feature type="binding site" evidence="1">
    <location>
        <position position="200"/>
    </location>
    <ligand>
        <name>Zn(2+)</name>
        <dbReference type="ChEBI" id="CHEBI:29105"/>
    </ligand>
</feature>
<keyword evidence="1" id="KW-0862">Zinc</keyword>